<dbReference type="PANTHER" id="PTHR12589:SF7">
    <property type="entry name" value="6-PYRUVOYL TETRAHYDROBIOPTERIN SYNTHASE"/>
    <property type="match status" value="1"/>
</dbReference>
<keyword evidence="4" id="KW-0456">Lyase</keyword>
<evidence type="ECO:0000256" key="3">
    <source>
        <dbReference type="ARBA" id="ARBA00022833"/>
    </source>
</evidence>
<evidence type="ECO:0000313" key="6">
    <source>
        <dbReference type="Proteomes" id="UP000199170"/>
    </source>
</evidence>
<dbReference type="Gene3D" id="3.30.479.10">
    <property type="entry name" value="6-pyruvoyl tetrahydropterin synthase/QueD"/>
    <property type="match status" value="1"/>
</dbReference>
<dbReference type="Proteomes" id="UP000199170">
    <property type="component" value="Unassembled WGS sequence"/>
</dbReference>
<reference evidence="6" key="1">
    <citation type="submission" date="2016-10" db="EMBL/GenBank/DDBJ databases">
        <authorList>
            <person name="Varghese N."/>
            <person name="Submissions S."/>
        </authorList>
    </citation>
    <scope>NUCLEOTIDE SEQUENCE [LARGE SCALE GENOMIC DNA]</scope>
    <source>
        <strain evidence="6">CGMCC 1.10118</strain>
    </source>
</reference>
<dbReference type="Pfam" id="PF01242">
    <property type="entry name" value="PTPS"/>
    <property type="match status" value="1"/>
</dbReference>
<dbReference type="InterPro" id="IPR007115">
    <property type="entry name" value="6-PTP_synth/QueD"/>
</dbReference>
<evidence type="ECO:0000256" key="4">
    <source>
        <dbReference type="ARBA" id="ARBA00023239"/>
    </source>
</evidence>
<gene>
    <name evidence="5" type="ORF">SAMN04487946_105279</name>
</gene>
<dbReference type="GO" id="GO:0046872">
    <property type="term" value="F:metal ion binding"/>
    <property type="evidence" value="ECO:0007669"/>
    <property type="project" value="UniProtKB-KW"/>
</dbReference>
<proteinExistence type="predicted"/>
<dbReference type="PANTHER" id="PTHR12589">
    <property type="entry name" value="PYRUVOYL TETRAHYDROBIOPTERIN SYNTHASE"/>
    <property type="match status" value="1"/>
</dbReference>
<keyword evidence="3" id="KW-0862">Zinc</keyword>
<evidence type="ECO:0000256" key="1">
    <source>
        <dbReference type="ARBA" id="ARBA00001947"/>
    </source>
</evidence>
<dbReference type="EMBL" id="FNPB01000005">
    <property type="protein sequence ID" value="SDY04794.1"/>
    <property type="molecule type" value="Genomic_DNA"/>
</dbReference>
<keyword evidence="6" id="KW-1185">Reference proteome</keyword>
<comment type="cofactor">
    <cofactor evidence="1">
        <name>Zn(2+)</name>
        <dbReference type="ChEBI" id="CHEBI:29105"/>
    </cofactor>
</comment>
<protein>
    <submittedName>
        <fullName evidence="5">6-pyruvoyltetrahydropterin/6-carboxytetrahydropterin synthase</fullName>
    </submittedName>
</protein>
<organism evidence="5 6">
    <name type="scientific">Halobellus clavatus</name>
    <dbReference type="NCBI Taxonomy" id="660517"/>
    <lineage>
        <taxon>Archaea</taxon>
        <taxon>Methanobacteriati</taxon>
        <taxon>Methanobacteriota</taxon>
        <taxon>Stenosarchaea group</taxon>
        <taxon>Halobacteria</taxon>
        <taxon>Halobacteriales</taxon>
        <taxon>Haloferacaceae</taxon>
        <taxon>Halobellus</taxon>
    </lineage>
</organism>
<dbReference type="GO" id="GO:0016829">
    <property type="term" value="F:lyase activity"/>
    <property type="evidence" value="ECO:0007669"/>
    <property type="project" value="UniProtKB-KW"/>
</dbReference>
<evidence type="ECO:0000256" key="2">
    <source>
        <dbReference type="ARBA" id="ARBA00022723"/>
    </source>
</evidence>
<accession>A0A1H3GQP2</accession>
<dbReference type="RefSeq" id="WP_089767087.1">
    <property type="nucleotide sequence ID" value="NZ_FNPB01000005.1"/>
</dbReference>
<name>A0A1H3GQP2_9EURY</name>
<dbReference type="SUPFAM" id="SSF55620">
    <property type="entry name" value="Tetrahydrobiopterin biosynthesis enzymes-like"/>
    <property type="match status" value="1"/>
</dbReference>
<dbReference type="OrthoDB" id="6529at2157"/>
<dbReference type="STRING" id="660517.SAMN04487946_105279"/>
<sequence length="146" mass="16148">MTHEPSSDAVSPTPHAHGDTYHLAVQRDFVAQHFLTVPDPGPEGDVHSHHFTVAVRFSGPELGEYGYLVDIDAVDSILDDLEARYRDALLNDLPEFADLNPSVEHFARLFGDRVADALADPTPTGLTVRMWEDDVSWASHSRTLSD</sequence>
<dbReference type="AlphaFoldDB" id="A0A1H3GQP2"/>
<keyword evidence="2" id="KW-0479">Metal-binding</keyword>
<dbReference type="InterPro" id="IPR038418">
    <property type="entry name" value="6-PTP_synth/QueD_sf"/>
</dbReference>
<evidence type="ECO:0000313" key="5">
    <source>
        <dbReference type="EMBL" id="SDY04794.1"/>
    </source>
</evidence>